<dbReference type="AlphaFoldDB" id="A0A9Q3IZL6"/>
<organism evidence="2 3">
    <name type="scientific">Austropuccinia psidii MF-1</name>
    <dbReference type="NCBI Taxonomy" id="1389203"/>
    <lineage>
        <taxon>Eukaryota</taxon>
        <taxon>Fungi</taxon>
        <taxon>Dikarya</taxon>
        <taxon>Basidiomycota</taxon>
        <taxon>Pucciniomycotina</taxon>
        <taxon>Pucciniomycetes</taxon>
        <taxon>Pucciniales</taxon>
        <taxon>Sphaerophragmiaceae</taxon>
        <taxon>Austropuccinia</taxon>
    </lineage>
</organism>
<keyword evidence="1" id="KW-0732">Signal</keyword>
<feature type="signal peptide" evidence="1">
    <location>
        <begin position="1"/>
        <end position="19"/>
    </location>
</feature>
<sequence>MSKCVSPLVVALVLVLVDGHQPVRYLLSSCALSSIPQTQSQSAVAVYPPRPFGPNNIPPPRCDHLDWIYQNGEYIRDQQDHFRKDCFHS</sequence>
<gene>
    <name evidence="2" type="ORF">O181_092496</name>
</gene>
<feature type="chain" id="PRO_5040398084" description="Secreted protein" evidence="1">
    <location>
        <begin position="20"/>
        <end position="89"/>
    </location>
</feature>
<accession>A0A9Q3IZL6</accession>
<keyword evidence="3" id="KW-1185">Reference proteome</keyword>
<reference evidence="2" key="1">
    <citation type="submission" date="2021-03" db="EMBL/GenBank/DDBJ databases">
        <title>Draft genome sequence of rust myrtle Austropuccinia psidii MF-1, a brazilian biotype.</title>
        <authorList>
            <person name="Quecine M.C."/>
            <person name="Pachon D.M.R."/>
            <person name="Bonatelli M.L."/>
            <person name="Correr F.H."/>
            <person name="Franceschini L.M."/>
            <person name="Leite T.F."/>
            <person name="Margarido G.R.A."/>
            <person name="Almeida C.A."/>
            <person name="Ferrarezi J.A."/>
            <person name="Labate C.A."/>
        </authorList>
    </citation>
    <scope>NUCLEOTIDE SEQUENCE</scope>
    <source>
        <strain evidence="2">MF-1</strain>
    </source>
</reference>
<evidence type="ECO:0008006" key="4">
    <source>
        <dbReference type="Google" id="ProtNLM"/>
    </source>
</evidence>
<comment type="caution">
    <text evidence="2">The sequence shown here is derived from an EMBL/GenBank/DDBJ whole genome shotgun (WGS) entry which is preliminary data.</text>
</comment>
<proteinExistence type="predicted"/>
<evidence type="ECO:0000313" key="3">
    <source>
        <dbReference type="Proteomes" id="UP000765509"/>
    </source>
</evidence>
<evidence type="ECO:0000256" key="1">
    <source>
        <dbReference type="SAM" id="SignalP"/>
    </source>
</evidence>
<name>A0A9Q3IZL6_9BASI</name>
<dbReference type="Proteomes" id="UP000765509">
    <property type="component" value="Unassembled WGS sequence"/>
</dbReference>
<evidence type="ECO:0000313" key="2">
    <source>
        <dbReference type="EMBL" id="MBW0552781.1"/>
    </source>
</evidence>
<protein>
    <recommendedName>
        <fullName evidence="4">Secreted protein</fullName>
    </recommendedName>
</protein>
<dbReference type="EMBL" id="AVOT02059061">
    <property type="protein sequence ID" value="MBW0552781.1"/>
    <property type="molecule type" value="Genomic_DNA"/>
</dbReference>